<evidence type="ECO:0008006" key="8">
    <source>
        <dbReference type="Google" id="ProtNLM"/>
    </source>
</evidence>
<dbReference type="InterPro" id="IPR013036">
    <property type="entry name" value="DUF1587"/>
</dbReference>
<dbReference type="Pfam" id="PF07631">
    <property type="entry name" value="PSD4"/>
    <property type="match status" value="1"/>
</dbReference>
<protein>
    <recommendedName>
        <fullName evidence="8">Cytochrome c domain-containing protein</fullName>
    </recommendedName>
</protein>
<sequence>ALAAPAKTAKVALTHVVYTRDRSGRARVFINGKSTAEQTMPGMISNWTSTFRLALANELSGDRSWLGTYFLVAIYSRALSAAEVAKNFTAGARAEAEASTLAVSPNADLFETKIAPLFAKHCVECHDPATHKGKLDLTRKATAFADGESIVAGKAGESVMWEVVSKNEMPKKRPPLSAEEKTALKQWIDGGASWTVAVIDPANYTNESHARQNWVRRLTIPEYIETVRATVGVDIGVIARRVLPPDLRADGFSNTAYNLNVDLKHVDAFAQLADIIVKRMDVPAFAQKFSRGRKFTDKDMRPLIAKMGQWLLRGPLEEREVVAYRGITTTLAAAGVSYQEAVGAVIKVMLQSPRFIYRIENQQGDGTPWPVGGFELASRLSYIIWGGPPDKELLRAAEAGELSDRNRVAEQVRRMLQDSRTVDQSARFISEWLDLDRLANLRPNAKKFPHWNAALAADMRTETLAFFREVTWKQKRPLSDLFNAQVTFASPRLASHYGLKPIGNKLARYNLAAVPGRGGLLTQGSVLTVGGDEASMVARGLFVFHNLLRGVVKDPPPCVDTTPVPSKIGLTQRAIAEQRIANTKCAGCHSKFEPLAFGLEKFNGMGAYHNADEHGNRLREDGEILFPGSAKSITYRTSAELMDHLAGSERVRETLTWKVSQFCLGRPLTSHDARHIRTIHNTAWKNGGTYGSLITAIVMS</sequence>
<dbReference type="InterPro" id="IPR013043">
    <property type="entry name" value="DUF1595"/>
</dbReference>
<dbReference type="Pfam" id="PF13385">
    <property type="entry name" value="Laminin_G_3"/>
    <property type="match status" value="1"/>
</dbReference>
<dbReference type="Pfam" id="PF07637">
    <property type="entry name" value="PSD5"/>
    <property type="match status" value="1"/>
</dbReference>
<name>A0A382BK31_9ZZZZ</name>
<gene>
    <name evidence="7" type="ORF">METZ01_LOCUS167044</name>
</gene>
<evidence type="ECO:0000259" key="6">
    <source>
        <dbReference type="Pfam" id="PF07637"/>
    </source>
</evidence>
<dbReference type="AlphaFoldDB" id="A0A382BK31"/>
<dbReference type="SUPFAM" id="SSF49899">
    <property type="entry name" value="Concanavalin A-like lectins/glucanases"/>
    <property type="match status" value="1"/>
</dbReference>
<organism evidence="7">
    <name type="scientific">marine metagenome</name>
    <dbReference type="NCBI Taxonomy" id="408172"/>
    <lineage>
        <taxon>unclassified sequences</taxon>
        <taxon>metagenomes</taxon>
        <taxon>ecological metagenomes</taxon>
    </lineage>
</organism>
<dbReference type="PANTHER" id="PTHR35889:SF3">
    <property type="entry name" value="F-BOX DOMAIN-CONTAINING PROTEIN"/>
    <property type="match status" value="1"/>
</dbReference>
<feature type="domain" description="Cytochrome C Planctomycete-type" evidence="5">
    <location>
        <begin position="122"/>
        <end position="171"/>
    </location>
</feature>
<dbReference type="Pfam" id="PF07624">
    <property type="entry name" value="PSD2"/>
    <property type="match status" value="1"/>
</dbReference>
<feature type="domain" description="DUF1588" evidence="3">
    <location>
        <begin position="517"/>
        <end position="611"/>
    </location>
</feature>
<evidence type="ECO:0000259" key="3">
    <source>
        <dbReference type="Pfam" id="PF07627"/>
    </source>
</evidence>
<evidence type="ECO:0000313" key="7">
    <source>
        <dbReference type="EMBL" id="SVB14190.1"/>
    </source>
</evidence>
<dbReference type="EMBL" id="UINC01030199">
    <property type="protein sequence ID" value="SVB14190.1"/>
    <property type="molecule type" value="Genomic_DNA"/>
</dbReference>
<dbReference type="Pfam" id="PF07627">
    <property type="entry name" value="PSCyt3"/>
    <property type="match status" value="1"/>
</dbReference>
<evidence type="ECO:0000259" key="2">
    <source>
        <dbReference type="Pfam" id="PF07626"/>
    </source>
</evidence>
<feature type="non-terminal residue" evidence="7">
    <location>
        <position position="1"/>
    </location>
</feature>
<evidence type="ECO:0000259" key="5">
    <source>
        <dbReference type="Pfam" id="PF07635"/>
    </source>
</evidence>
<dbReference type="GO" id="GO:0020037">
    <property type="term" value="F:heme binding"/>
    <property type="evidence" value="ECO:0007669"/>
    <property type="project" value="InterPro"/>
</dbReference>
<dbReference type="Gene3D" id="2.60.120.200">
    <property type="match status" value="1"/>
</dbReference>
<dbReference type="InterPro" id="IPR011478">
    <property type="entry name" value="DUF1585"/>
</dbReference>
<dbReference type="PANTHER" id="PTHR35889">
    <property type="entry name" value="CYCLOINULO-OLIGOSACCHARIDE FRUCTANOTRANSFERASE-RELATED"/>
    <property type="match status" value="1"/>
</dbReference>
<dbReference type="InterPro" id="IPR013320">
    <property type="entry name" value="ConA-like_dom_sf"/>
</dbReference>
<feature type="non-terminal residue" evidence="7">
    <location>
        <position position="700"/>
    </location>
</feature>
<feature type="domain" description="DUF1585" evidence="1">
    <location>
        <begin position="636"/>
        <end position="700"/>
    </location>
</feature>
<dbReference type="SUPFAM" id="SSF46626">
    <property type="entry name" value="Cytochrome c"/>
    <property type="match status" value="1"/>
</dbReference>
<feature type="domain" description="DUF1592" evidence="4">
    <location>
        <begin position="374"/>
        <end position="499"/>
    </location>
</feature>
<dbReference type="Pfam" id="PF07635">
    <property type="entry name" value="PSCyt1"/>
    <property type="match status" value="1"/>
</dbReference>
<dbReference type="GO" id="GO:0009055">
    <property type="term" value="F:electron transfer activity"/>
    <property type="evidence" value="ECO:0007669"/>
    <property type="project" value="InterPro"/>
</dbReference>
<accession>A0A382BK31</accession>
<dbReference type="InterPro" id="IPR036909">
    <property type="entry name" value="Cyt_c-like_dom_sf"/>
</dbReference>
<feature type="domain" description="DUF1587" evidence="2">
    <location>
        <begin position="216"/>
        <end position="280"/>
    </location>
</feature>
<dbReference type="Pfam" id="PF07626">
    <property type="entry name" value="PSD3"/>
    <property type="match status" value="1"/>
</dbReference>
<dbReference type="InterPro" id="IPR013039">
    <property type="entry name" value="DUF1588"/>
</dbReference>
<proteinExistence type="predicted"/>
<dbReference type="InterPro" id="IPR011429">
    <property type="entry name" value="Cyt_c_Planctomycete-type"/>
</dbReference>
<evidence type="ECO:0000259" key="4">
    <source>
        <dbReference type="Pfam" id="PF07631"/>
    </source>
</evidence>
<evidence type="ECO:0000259" key="1">
    <source>
        <dbReference type="Pfam" id="PF07624"/>
    </source>
</evidence>
<feature type="domain" description="DUF1595" evidence="6">
    <location>
        <begin position="301"/>
        <end position="360"/>
    </location>
</feature>
<dbReference type="InterPro" id="IPR013042">
    <property type="entry name" value="DUF1592"/>
</dbReference>
<reference evidence="7" key="1">
    <citation type="submission" date="2018-05" db="EMBL/GenBank/DDBJ databases">
        <authorList>
            <person name="Lanie J.A."/>
            <person name="Ng W.-L."/>
            <person name="Kazmierczak K.M."/>
            <person name="Andrzejewski T.M."/>
            <person name="Davidsen T.M."/>
            <person name="Wayne K.J."/>
            <person name="Tettelin H."/>
            <person name="Glass J.I."/>
            <person name="Rusch D."/>
            <person name="Podicherti R."/>
            <person name="Tsui H.-C.T."/>
            <person name="Winkler M.E."/>
        </authorList>
    </citation>
    <scope>NUCLEOTIDE SEQUENCE</scope>
</reference>